<evidence type="ECO:0000256" key="1">
    <source>
        <dbReference type="ARBA" id="ARBA00004571"/>
    </source>
</evidence>
<keyword evidence="19" id="KW-1185">Reference proteome</keyword>
<dbReference type="GO" id="GO:0006811">
    <property type="term" value="P:monoatomic ion transport"/>
    <property type="evidence" value="ECO:0007669"/>
    <property type="project" value="UniProtKB-KW"/>
</dbReference>
<dbReference type="AlphaFoldDB" id="A0A150X663"/>
<reference evidence="18 19" key="1">
    <citation type="submission" date="2016-01" db="EMBL/GenBank/DDBJ databases">
        <title>Genome sequencing of Roseivirga spongicola UST030701-084.</title>
        <authorList>
            <person name="Selvaratnam C."/>
            <person name="Thevarajoo S."/>
            <person name="Goh K.M."/>
            <person name="Ee R."/>
            <person name="Chan K.-G."/>
            <person name="Chong C.S."/>
        </authorList>
    </citation>
    <scope>NUCLEOTIDE SEQUENCE [LARGE SCALE GENOMIC DNA]</scope>
    <source>
        <strain evidence="18 19">UST030701-084</strain>
    </source>
</reference>
<dbReference type="GO" id="GO:0015288">
    <property type="term" value="F:porin activity"/>
    <property type="evidence" value="ECO:0007669"/>
    <property type="project" value="UniProtKB-KW"/>
</dbReference>
<dbReference type="GO" id="GO:0009279">
    <property type="term" value="C:cell outer membrane"/>
    <property type="evidence" value="ECO:0007669"/>
    <property type="project" value="UniProtKB-SubCell"/>
</dbReference>
<comment type="subcellular location">
    <subcellularLocation>
        <location evidence="1">Cell outer membrane</location>
        <topology evidence="1">Multi-pass membrane protein</topology>
    </subcellularLocation>
</comment>
<dbReference type="Proteomes" id="UP000075606">
    <property type="component" value="Unassembled WGS sequence"/>
</dbReference>
<dbReference type="PANTHER" id="PTHR33619">
    <property type="entry name" value="POLYSACCHARIDE EXPORT PROTEIN GFCE-RELATED"/>
    <property type="match status" value="1"/>
</dbReference>
<evidence type="ECO:0000256" key="15">
    <source>
        <dbReference type="SAM" id="Phobius"/>
    </source>
</evidence>
<evidence type="ECO:0008006" key="20">
    <source>
        <dbReference type="Google" id="ProtNLM"/>
    </source>
</evidence>
<evidence type="ECO:0000256" key="14">
    <source>
        <dbReference type="ARBA" id="ARBA00023288"/>
    </source>
</evidence>
<evidence type="ECO:0000256" key="2">
    <source>
        <dbReference type="ARBA" id="ARBA00009450"/>
    </source>
</evidence>
<dbReference type="InterPro" id="IPR049712">
    <property type="entry name" value="Poly_export"/>
</dbReference>
<dbReference type="PANTHER" id="PTHR33619:SF3">
    <property type="entry name" value="POLYSACCHARIDE EXPORT PROTEIN GFCE-RELATED"/>
    <property type="match status" value="1"/>
</dbReference>
<evidence type="ECO:0000313" key="19">
    <source>
        <dbReference type="Proteomes" id="UP000075606"/>
    </source>
</evidence>
<dbReference type="STRING" id="333140.AWW68_16130"/>
<keyword evidence="7" id="KW-0732">Signal</keyword>
<name>A0A150X663_9BACT</name>
<evidence type="ECO:0000256" key="5">
    <source>
        <dbReference type="ARBA" id="ARBA00022597"/>
    </source>
</evidence>
<keyword evidence="12" id="KW-0564">Palmitate</keyword>
<dbReference type="EMBL" id="LRPC01000028">
    <property type="protein sequence ID" value="KYG74176.1"/>
    <property type="molecule type" value="Genomic_DNA"/>
</dbReference>
<dbReference type="InterPro" id="IPR054765">
    <property type="entry name" value="SLBB_dom"/>
</dbReference>
<evidence type="ECO:0000256" key="6">
    <source>
        <dbReference type="ARBA" id="ARBA00022692"/>
    </source>
</evidence>
<organism evidence="18 19">
    <name type="scientific">Roseivirga spongicola</name>
    <dbReference type="NCBI Taxonomy" id="333140"/>
    <lineage>
        <taxon>Bacteria</taxon>
        <taxon>Pseudomonadati</taxon>
        <taxon>Bacteroidota</taxon>
        <taxon>Cytophagia</taxon>
        <taxon>Cytophagales</taxon>
        <taxon>Roseivirgaceae</taxon>
        <taxon>Roseivirga</taxon>
    </lineage>
</organism>
<keyword evidence="10" id="KW-0626">Porin</keyword>
<evidence type="ECO:0000256" key="7">
    <source>
        <dbReference type="ARBA" id="ARBA00022729"/>
    </source>
</evidence>
<evidence type="ECO:0000256" key="9">
    <source>
        <dbReference type="ARBA" id="ARBA00023065"/>
    </source>
</evidence>
<keyword evidence="15" id="KW-1133">Transmembrane helix</keyword>
<dbReference type="InterPro" id="IPR003715">
    <property type="entry name" value="Poly_export_N"/>
</dbReference>
<evidence type="ECO:0000256" key="8">
    <source>
        <dbReference type="ARBA" id="ARBA00023047"/>
    </source>
</evidence>
<keyword evidence="14" id="KW-0449">Lipoprotein</keyword>
<proteinExistence type="inferred from homology"/>
<dbReference type="PROSITE" id="PS51257">
    <property type="entry name" value="PROKAR_LIPOPROTEIN"/>
    <property type="match status" value="1"/>
</dbReference>
<sequence>MKNKENRSPLAIKFMGFLFVILLASSCIPNEKIVYMQNKEDEEALSNDQLIALSRVDYKLQPNDILLINFYSRELGEVEKYYPIFARPDNLLRMGNQNGGGNNGNGNNNNDPYMTGYNVDRDGKIEINSLGKVNAAGLTTTELKKQIEDLIRPDISDIGVSVKLSGIPFTIYGEVNNPGPQLVRQYDLNLLEAIARAGDLTINANRNHVLIMRQYPDGVKIHEVDVTGRKFIESELFFIQPDDLIYVAPLKIRELGTGETALQTFATIVSVISGTVLVISVLSNN</sequence>
<evidence type="ECO:0000313" key="18">
    <source>
        <dbReference type="EMBL" id="KYG74176.1"/>
    </source>
</evidence>
<evidence type="ECO:0000256" key="10">
    <source>
        <dbReference type="ARBA" id="ARBA00023114"/>
    </source>
</evidence>
<evidence type="ECO:0000259" key="17">
    <source>
        <dbReference type="Pfam" id="PF22461"/>
    </source>
</evidence>
<keyword evidence="4" id="KW-1134">Transmembrane beta strand</keyword>
<keyword evidence="8" id="KW-0625">Polysaccharide transport</keyword>
<evidence type="ECO:0000256" key="13">
    <source>
        <dbReference type="ARBA" id="ARBA00023237"/>
    </source>
</evidence>
<dbReference type="Gene3D" id="3.10.560.10">
    <property type="entry name" value="Outer membrane lipoprotein wza domain like"/>
    <property type="match status" value="1"/>
</dbReference>
<protein>
    <recommendedName>
        <fullName evidence="20">Sugar transporter</fullName>
    </recommendedName>
</protein>
<feature type="transmembrane region" description="Helical" evidence="15">
    <location>
        <begin position="261"/>
        <end position="282"/>
    </location>
</feature>
<evidence type="ECO:0000256" key="11">
    <source>
        <dbReference type="ARBA" id="ARBA00023136"/>
    </source>
</evidence>
<comment type="caution">
    <text evidence="18">The sequence shown here is derived from an EMBL/GenBank/DDBJ whole genome shotgun (WGS) entry which is preliminary data.</text>
</comment>
<dbReference type="Pfam" id="PF02563">
    <property type="entry name" value="Poly_export"/>
    <property type="match status" value="1"/>
</dbReference>
<dbReference type="GO" id="GO:0046930">
    <property type="term" value="C:pore complex"/>
    <property type="evidence" value="ECO:0007669"/>
    <property type="project" value="UniProtKB-KW"/>
</dbReference>
<gene>
    <name evidence="18" type="ORF">AWW68_16130</name>
</gene>
<keyword evidence="9" id="KW-0406">Ion transport</keyword>
<dbReference type="Pfam" id="PF22461">
    <property type="entry name" value="SLBB_2"/>
    <property type="match status" value="1"/>
</dbReference>
<feature type="domain" description="Polysaccharide export protein N-terminal" evidence="16">
    <location>
        <begin position="56"/>
        <end position="164"/>
    </location>
</feature>
<evidence type="ECO:0000256" key="3">
    <source>
        <dbReference type="ARBA" id="ARBA00022448"/>
    </source>
</evidence>
<comment type="similarity">
    <text evidence="2">Belongs to the BexD/CtrA/VexA family.</text>
</comment>
<keyword evidence="6 15" id="KW-0812">Transmembrane</keyword>
<evidence type="ECO:0000256" key="12">
    <source>
        <dbReference type="ARBA" id="ARBA00023139"/>
    </source>
</evidence>
<dbReference type="GO" id="GO:0015159">
    <property type="term" value="F:polysaccharide transmembrane transporter activity"/>
    <property type="evidence" value="ECO:0007669"/>
    <property type="project" value="InterPro"/>
</dbReference>
<keyword evidence="5" id="KW-0762">Sugar transport</keyword>
<dbReference type="Gene3D" id="3.30.1950.10">
    <property type="entry name" value="wza like domain"/>
    <property type="match status" value="1"/>
</dbReference>
<keyword evidence="3" id="KW-0813">Transport</keyword>
<feature type="domain" description="SLBB" evidence="17">
    <location>
        <begin position="169"/>
        <end position="247"/>
    </location>
</feature>
<keyword evidence="11 15" id="KW-0472">Membrane</keyword>
<keyword evidence="13" id="KW-0998">Cell outer membrane</keyword>
<evidence type="ECO:0000259" key="16">
    <source>
        <dbReference type="Pfam" id="PF02563"/>
    </source>
</evidence>
<dbReference type="OrthoDB" id="662756at2"/>
<evidence type="ECO:0000256" key="4">
    <source>
        <dbReference type="ARBA" id="ARBA00022452"/>
    </source>
</evidence>
<accession>A0A150X663</accession>
<dbReference type="RefSeq" id="WP_068223777.1">
    <property type="nucleotide sequence ID" value="NZ_LRPC01000028.1"/>
</dbReference>